<comment type="caution">
    <text evidence="1">The sequence shown here is derived from an EMBL/GenBank/DDBJ whole genome shotgun (WGS) entry which is preliminary data.</text>
</comment>
<evidence type="ECO:0000313" key="1">
    <source>
        <dbReference type="EMBL" id="KUM51355.1"/>
    </source>
</evidence>
<gene>
    <name evidence="1" type="ORF">ABT39_MTgene1202</name>
</gene>
<protein>
    <submittedName>
        <fullName evidence="1">Uncharacterized protein</fullName>
    </submittedName>
</protein>
<accession>A0A101M5H1</accession>
<reference evidence="1" key="1">
    <citation type="journal article" date="2015" name="Genome Biol. Evol.">
        <title>Organellar Genomes of White Spruce (Picea glauca): Assembly and Annotation.</title>
        <authorList>
            <person name="Jackman S.D."/>
            <person name="Warren R.L."/>
            <person name="Gibb E.A."/>
            <person name="Vandervalk B.P."/>
            <person name="Mohamadi H."/>
            <person name="Chu J."/>
            <person name="Raymond A."/>
            <person name="Pleasance S."/>
            <person name="Coope R."/>
            <person name="Wildung M.R."/>
            <person name="Ritland C.E."/>
            <person name="Bousquet J."/>
            <person name="Jones S.J."/>
            <person name="Bohlmann J."/>
            <person name="Birol I."/>
        </authorList>
    </citation>
    <scope>NUCLEOTIDE SEQUENCE [LARGE SCALE GENOMIC DNA]</scope>
    <source>
        <tissue evidence="1">Flushing bud</tissue>
    </source>
</reference>
<proteinExistence type="predicted"/>
<sequence>MFPLVIVSKRRSYVMVLDDRIRTSNRGSGMTRFTYWIRSVNMEPAGIRFVGIAIWLDNSYRVYK</sequence>
<dbReference type="EMBL" id="LKAM01000001">
    <property type="protein sequence ID" value="KUM51355.1"/>
    <property type="molecule type" value="Genomic_DNA"/>
</dbReference>
<dbReference type="AlphaFoldDB" id="A0A101M5H1"/>
<geneLocation type="mitochondrion" evidence="1"/>
<keyword evidence="1" id="KW-0496">Mitochondrion</keyword>
<organism evidence="1">
    <name type="scientific">Picea glauca</name>
    <name type="common">White spruce</name>
    <name type="synonym">Pinus glauca</name>
    <dbReference type="NCBI Taxonomy" id="3330"/>
    <lineage>
        <taxon>Eukaryota</taxon>
        <taxon>Viridiplantae</taxon>
        <taxon>Streptophyta</taxon>
        <taxon>Embryophyta</taxon>
        <taxon>Tracheophyta</taxon>
        <taxon>Spermatophyta</taxon>
        <taxon>Pinopsida</taxon>
        <taxon>Pinidae</taxon>
        <taxon>Conifers I</taxon>
        <taxon>Pinales</taxon>
        <taxon>Pinaceae</taxon>
        <taxon>Picea</taxon>
    </lineage>
</organism>
<name>A0A101M5H1_PICGL</name>